<feature type="signal peptide" evidence="1">
    <location>
        <begin position="1"/>
        <end position="27"/>
    </location>
</feature>
<dbReference type="InterPro" id="IPR006311">
    <property type="entry name" value="TAT_signal"/>
</dbReference>
<dbReference type="AlphaFoldDB" id="A0A6P1YQM0"/>
<accession>A0A6P1YQM0</accession>
<keyword evidence="1" id="KW-0732">Signal</keyword>
<protein>
    <submittedName>
        <fullName evidence="2">SRPBCC family protein</fullName>
    </submittedName>
</protein>
<proteinExistence type="predicted"/>
<evidence type="ECO:0000313" key="2">
    <source>
        <dbReference type="EMBL" id="QIB35767.1"/>
    </source>
</evidence>
<dbReference type="PANTHER" id="PTHR39332">
    <property type="entry name" value="BLL4707 PROTEIN"/>
    <property type="match status" value="1"/>
</dbReference>
<dbReference type="CDD" id="cd07821">
    <property type="entry name" value="PYR_PYL_RCAR_like"/>
    <property type="match status" value="1"/>
</dbReference>
<dbReference type="Proteomes" id="UP000464751">
    <property type="component" value="Chromosome"/>
</dbReference>
<feature type="chain" id="PRO_5026975523" evidence="1">
    <location>
        <begin position="28"/>
        <end position="182"/>
    </location>
</feature>
<gene>
    <name evidence="2" type="ORF">G3A50_20180</name>
</gene>
<dbReference type="SUPFAM" id="SSF55961">
    <property type="entry name" value="Bet v1-like"/>
    <property type="match status" value="1"/>
</dbReference>
<dbReference type="InterPro" id="IPR019587">
    <property type="entry name" value="Polyketide_cyclase/dehydratase"/>
</dbReference>
<evidence type="ECO:0000256" key="1">
    <source>
        <dbReference type="SAM" id="SignalP"/>
    </source>
</evidence>
<reference evidence="2 3" key="1">
    <citation type="submission" date="2020-02" db="EMBL/GenBank/DDBJ databases">
        <authorList>
            <person name="Li G."/>
        </authorList>
    </citation>
    <scope>NUCLEOTIDE SEQUENCE [LARGE SCALE GENOMIC DNA]</scope>
    <source>
        <strain evidence="2 3">DSM 102029</strain>
    </source>
</reference>
<dbReference type="PANTHER" id="PTHR39332:SF7">
    <property type="entry name" value="SRPBCC FAMILY PROTEIN"/>
    <property type="match status" value="1"/>
</dbReference>
<evidence type="ECO:0000313" key="3">
    <source>
        <dbReference type="Proteomes" id="UP000464751"/>
    </source>
</evidence>
<dbReference type="RefSeq" id="WP_163076906.1">
    <property type="nucleotide sequence ID" value="NZ_CP048630.1"/>
</dbReference>
<keyword evidence="3" id="KW-1185">Reference proteome</keyword>
<dbReference type="InterPro" id="IPR023393">
    <property type="entry name" value="START-like_dom_sf"/>
</dbReference>
<dbReference type="Pfam" id="PF10604">
    <property type="entry name" value="Polyketide_cyc2"/>
    <property type="match status" value="1"/>
</dbReference>
<dbReference type="Gene3D" id="3.30.530.20">
    <property type="match status" value="1"/>
</dbReference>
<name>A0A6P1YQM0_9HYPH</name>
<sequence>MNSRGYPTSRRSLLAAALLLASAVPLAAHGPTPQKADETIIIAAPPDKVWALVSAFGRIGDWHPMVKKVEATGGDEAGAERTLVLEGGRVTEGLDESDAAGRRLSWRLLAENVEAIPVSFYTATIEVTPSGEGSQVAWSARFYRGDTGNYPPEELNDDAAIAAMAAFVTQGLGGLKAKLETP</sequence>
<dbReference type="PROSITE" id="PS51318">
    <property type="entry name" value="TAT"/>
    <property type="match status" value="1"/>
</dbReference>
<dbReference type="KEGG" id="apra:G3A50_20180"/>
<dbReference type="EMBL" id="CP048630">
    <property type="protein sequence ID" value="QIB35767.1"/>
    <property type="molecule type" value="Genomic_DNA"/>
</dbReference>
<organism evidence="2 3">
    <name type="scientific">Ancylobacter pratisalsi</name>
    <dbReference type="NCBI Taxonomy" id="1745854"/>
    <lineage>
        <taxon>Bacteria</taxon>
        <taxon>Pseudomonadati</taxon>
        <taxon>Pseudomonadota</taxon>
        <taxon>Alphaproteobacteria</taxon>
        <taxon>Hyphomicrobiales</taxon>
        <taxon>Xanthobacteraceae</taxon>
        <taxon>Ancylobacter</taxon>
    </lineage>
</organism>